<dbReference type="InterPro" id="IPR000535">
    <property type="entry name" value="MSP_dom"/>
</dbReference>
<protein>
    <recommendedName>
        <fullName evidence="6">MSP domain-containing protein</fullName>
    </recommendedName>
</protein>
<comment type="subcellular location">
    <subcellularLocation>
        <location evidence="1">Cell projection</location>
        <location evidence="1">Cilium</location>
    </subcellularLocation>
    <subcellularLocation>
        <location evidence="2">Cytoplasm</location>
    </subcellularLocation>
</comment>
<name>A0ABV0SQK0_9TELE</name>
<dbReference type="PROSITE" id="PS50202">
    <property type="entry name" value="MSP"/>
    <property type="match status" value="1"/>
</dbReference>
<evidence type="ECO:0000259" key="6">
    <source>
        <dbReference type="PROSITE" id="PS50202"/>
    </source>
</evidence>
<dbReference type="InterPro" id="IPR008962">
    <property type="entry name" value="PapD-like_sf"/>
</dbReference>
<feature type="domain" description="MSP" evidence="6">
    <location>
        <begin position="115"/>
        <end position="230"/>
    </location>
</feature>
<comment type="caution">
    <text evidence="7">The sequence shown here is derived from an EMBL/GenBank/DDBJ whole genome shotgun (WGS) entry which is preliminary data.</text>
</comment>
<organism evidence="7 8">
    <name type="scientific">Ilyodon furcidens</name>
    <name type="common">goldbreast splitfin</name>
    <dbReference type="NCBI Taxonomy" id="33524"/>
    <lineage>
        <taxon>Eukaryota</taxon>
        <taxon>Metazoa</taxon>
        <taxon>Chordata</taxon>
        <taxon>Craniata</taxon>
        <taxon>Vertebrata</taxon>
        <taxon>Euteleostomi</taxon>
        <taxon>Actinopterygii</taxon>
        <taxon>Neopterygii</taxon>
        <taxon>Teleostei</taxon>
        <taxon>Neoteleostei</taxon>
        <taxon>Acanthomorphata</taxon>
        <taxon>Ovalentaria</taxon>
        <taxon>Atherinomorphae</taxon>
        <taxon>Cyprinodontiformes</taxon>
        <taxon>Goodeidae</taxon>
        <taxon>Ilyodon</taxon>
    </lineage>
</organism>
<dbReference type="Pfam" id="PF22544">
    <property type="entry name" value="HYDIN_VesB_CFA65-like_Ig"/>
    <property type="match status" value="1"/>
</dbReference>
<proteinExistence type="predicted"/>
<sequence length="287" mass="31954">MELDASFQKTVIQAGFDAEGKDRRDSRGIMMHNKTPLSLSWILQGVDALGDEFMVPQDQGVIKPNSSFLLSVQFRAKRPILVKKLLRLEVYDVDKIIGILQTENIQVYAEAYDVDLKIEPAASLDFGTIRANEDAKQQLKLTNKGKYDLAFKFSVGCPDPTLPTIKSMFTVSPQSGTLLPRGKPTAVVIVCRPDKEVSLKEESILSCQVIEPSIKGGETIATLDIKISLQAVFSRYKITPAWDIDFGPLIYGTDKSQNFIIENYGHFPIHFTLSRMISELGIQARLG</sequence>
<dbReference type="InterPro" id="IPR013783">
    <property type="entry name" value="Ig-like_fold"/>
</dbReference>
<dbReference type="Gene3D" id="2.60.40.10">
    <property type="entry name" value="Immunoglobulins"/>
    <property type="match status" value="2"/>
</dbReference>
<dbReference type="PANTHER" id="PTHR23053:SF0">
    <property type="entry name" value="HYDROCEPHALUS-INDUCING PROTEIN HOMOLOG"/>
    <property type="match status" value="1"/>
</dbReference>
<keyword evidence="5" id="KW-0966">Cell projection</keyword>
<gene>
    <name evidence="7" type="ORF">ILYODFUR_027848</name>
</gene>
<evidence type="ECO:0000313" key="8">
    <source>
        <dbReference type="Proteomes" id="UP001482620"/>
    </source>
</evidence>
<feature type="non-terminal residue" evidence="7">
    <location>
        <position position="287"/>
    </location>
</feature>
<reference evidence="7 8" key="1">
    <citation type="submission" date="2021-06" db="EMBL/GenBank/DDBJ databases">
        <authorList>
            <person name="Palmer J.M."/>
        </authorList>
    </citation>
    <scope>NUCLEOTIDE SEQUENCE [LARGE SCALE GENOMIC DNA]</scope>
    <source>
        <strain evidence="8">if_2019</strain>
        <tissue evidence="7">Muscle</tissue>
    </source>
</reference>
<keyword evidence="3" id="KW-0963">Cytoplasm</keyword>
<evidence type="ECO:0000256" key="3">
    <source>
        <dbReference type="ARBA" id="ARBA00022490"/>
    </source>
</evidence>
<evidence type="ECO:0000256" key="2">
    <source>
        <dbReference type="ARBA" id="ARBA00004496"/>
    </source>
</evidence>
<keyword evidence="8" id="KW-1185">Reference proteome</keyword>
<evidence type="ECO:0000313" key="7">
    <source>
        <dbReference type="EMBL" id="MEQ2222584.1"/>
    </source>
</evidence>
<evidence type="ECO:0000256" key="5">
    <source>
        <dbReference type="ARBA" id="ARBA00023273"/>
    </source>
</evidence>
<evidence type="ECO:0000256" key="4">
    <source>
        <dbReference type="ARBA" id="ARBA00023069"/>
    </source>
</evidence>
<accession>A0ABV0SQK0</accession>
<dbReference type="PANTHER" id="PTHR23053">
    <property type="entry name" value="DLEC1 DELETED IN LUNG AND ESOPHAGEAL CANCER 1"/>
    <property type="match status" value="1"/>
</dbReference>
<dbReference type="Proteomes" id="UP001482620">
    <property type="component" value="Unassembled WGS sequence"/>
</dbReference>
<evidence type="ECO:0000256" key="1">
    <source>
        <dbReference type="ARBA" id="ARBA00004138"/>
    </source>
</evidence>
<dbReference type="EMBL" id="JAHRIQ010003723">
    <property type="protein sequence ID" value="MEQ2222584.1"/>
    <property type="molecule type" value="Genomic_DNA"/>
</dbReference>
<dbReference type="SUPFAM" id="SSF49354">
    <property type="entry name" value="PapD-like"/>
    <property type="match status" value="1"/>
</dbReference>
<dbReference type="InterPro" id="IPR033305">
    <property type="entry name" value="Hydin-like"/>
</dbReference>
<dbReference type="InterPro" id="IPR053879">
    <property type="entry name" value="HYDIN_VesB_CFA65-like_Ig"/>
</dbReference>
<keyword evidence="4" id="KW-0969">Cilium</keyword>